<name>A0A8J7PG67_9BACT</name>
<dbReference type="Pfam" id="PF01370">
    <property type="entry name" value="Epimerase"/>
    <property type="match status" value="1"/>
</dbReference>
<dbReference type="CDD" id="cd05247">
    <property type="entry name" value="UDP_G4E_1_SDR_e"/>
    <property type="match status" value="1"/>
</dbReference>
<dbReference type="InterPro" id="IPR005886">
    <property type="entry name" value="UDP_G4E"/>
</dbReference>
<dbReference type="GO" id="GO:0033499">
    <property type="term" value="P:galactose catabolic process via UDP-galactose, Leloir pathway"/>
    <property type="evidence" value="ECO:0007669"/>
    <property type="project" value="TreeGrafter"/>
</dbReference>
<evidence type="ECO:0000256" key="7">
    <source>
        <dbReference type="ARBA" id="ARBA00023027"/>
    </source>
</evidence>
<keyword evidence="9 10" id="KW-0119">Carbohydrate metabolism</keyword>
<comment type="catalytic activity">
    <reaction evidence="1 10">
        <text>UDP-alpha-D-glucose = UDP-alpha-D-galactose</text>
        <dbReference type="Rhea" id="RHEA:22168"/>
        <dbReference type="ChEBI" id="CHEBI:58885"/>
        <dbReference type="ChEBI" id="CHEBI:66914"/>
        <dbReference type="EC" id="5.1.3.2"/>
    </reaction>
</comment>
<evidence type="ECO:0000256" key="9">
    <source>
        <dbReference type="ARBA" id="ARBA00023277"/>
    </source>
</evidence>
<comment type="subunit">
    <text evidence="10">Homodimer.</text>
</comment>
<proteinExistence type="inferred from homology"/>
<accession>A0A8J7PG67</accession>
<sequence>MLLVTGAAGYIGSHFVRHYLAENAGAAVVAVDNLSLGHRQALNSNDKVVFYQTELADREALTEIMVKHKVSAVVHFAARAYVGESQQRPFFYLDNNVGGTTSLLAAMHAAGVEKLVFSSTCSSYGNPVYSPIDEKHPQNPINTYGTSKLMVEQMLAALALCTPLRYVVLRYFNAAGADDSGQIGESHDPETHLLPLAIQAALGKIPQLKVFGNDYDTPDGTCVRDYIHVNDLASAHLLALSLLDKEKVSLAVNLGTAKGASVKEIINMVESVSGAKVPHEFVERRPGDPSYLVSDNSRAKEVLGWTPKYDLRRTVETAVNWERNRLY</sequence>
<dbReference type="AlphaFoldDB" id="A0A8J7PG67"/>
<evidence type="ECO:0000313" key="12">
    <source>
        <dbReference type="EMBL" id="MBN8659400.1"/>
    </source>
</evidence>
<dbReference type="InterPro" id="IPR036291">
    <property type="entry name" value="NAD(P)-bd_dom_sf"/>
</dbReference>
<evidence type="ECO:0000256" key="4">
    <source>
        <dbReference type="ARBA" id="ARBA00007637"/>
    </source>
</evidence>
<dbReference type="UniPathway" id="UPA00214"/>
<dbReference type="EMBL" id="JAFLCK010000003">
    <property type="protein sequence ID" value="MBN8659400.1"/>
    <property type="molecule type" value="Genomic_DNA"/>
</dbReference>
<comment type="similarity">
    <text evidence="4 10">Belongs to the NAD(P)-dependent epimerase/dehydratase family.</text>
</comment>
<evidence type="ECO:0000259" key="11">
    <source>
        <dbReference type="Pfam" id="PF01370"/>
    </source>
</evidence>
<evidence type="ECO:0000256" key="8">
    <source>
        <dbReference type="ARBA" id="ARBA00023235"/>
    </source>
</evidence>
<keyword evidence="8 10" id="KW-0413">Isomerase</keyword>
<evidence type="ECO:0000256" key="1">
    <source>
        <dbReference type="ARBA" id="ARBA00000083"/>
    </source>
</evidence>
<comment type="cofactor">
    <cofactor evidence="2 10">
        <name>NAD(+)</name>
        <dbReference type="ChEBI" id="CHEBI:57540"/>
    </cofactor>
</comment>
<organism evidence="12 13">
    <name type="scientific">Candidatus Obscuribacter phosphatis</name>
    <dbReference type="NCBI Taxonomy" id="1906157"/>
    <lineage>
        <taxon>Bacteria</taxon>
        <taxon>Bacillati</taxon>
        <taxon>Candidatus Melainabacteria</taxon>
        <taxon>Candidatus Obscuribacterales</taxon>
        <taxon>Candidatus Obscuribacteraceae</taxon>
        <taxon>Candidatus Obscuribacter</taxon>
    </lineage>
</organism>
<dbReference type="SUPFAM" id="SSF51735">
    <property type="entry name" value="NAD(P)-binding Rossmann-fold domains"/>
    <property type="match status" value="1"/>
</dbReference>
<dbReference type="Gene3D" id="3.40.50.720">
    <property type="entry name" value="NAD(P)-binding Rossmann-like Domain"/>
    <property type="match status" value="1"/>
</dbReference>
<dbReference type="GO" id="GO:0003978">
    <property type="term" value="F:UDP-glucose 4-epimerase activity"/>
    <property type="evidence" value="ECO:0007669"/>
    <property type="project" value="UniProtKB-UniRule"/>
</dbReference>
<evidence type="ECO:0000256" key="5">
    <source>
        <dbReference type="ARBA" id="ARBA00013189"/>
    </source>
</evidence>
<evidence type="ECO:0000256" key="2">
    <source>
        <dbReference type="ARBA" id="ARBA00001911"/>
    </source>
</evidence>
<dbReference type="Gene3D" id="3.90.25.10">
    <property type="entry name" value="UDP-galactose 4-epimerase, domain 1"/>
    <property type="match status" value="1"/>
</dbReference>
<dbReference type="PANTHER" id="PTHR43725:SF53">
    <property type="entry name" value="UDP-ARABINOSE 4-EPIMERASE 1"/>
    <property type="match status" value="1"/>
</dbReference>
<dbReference type="InterPro" id="IPR001509">
    <property type="entry name" value="Epimerase_deHydtase"/>
</dbReference>
<gene>
    <name evidence="12" type="primary">galE</name>
    <name evidence="12" type="ORF">J0M35_03485</name>
</gene>
<feature type="domain" description="NAD-dependent epimerase/dehydratase" evidence="11">
    <location>
        <begin position="3"/>
        <end position="255"/>
    </location>
</feature>
<dbReference type="EC" id="5.1.3.2" evidence="5 10"/>
<evidence type="ECO:0000313" key="13">
    <source>
        <dbReference type="Proteomes" id="UP000664277"/>
    </source>
</evidence>
<dbReference type="PANTHER" id="PTHR43725">
    <property type="entry name" value="UDP-GLUCOSE 4-EPIMERASE"/>
    <property type="match status" value="1"/>
</dbReference>
<evidence type="ECO:0000256" key="6">
    <source>
        <dbReference type="ARBA" id="ARBA00018569"/>
    </source>
</evidence>
<comment type="pathway">
    <text evidence="3 10">Carbohydrate metabolism; galactose metabolism.</text>
</comment>
<comment type="caution">
    <text evidence="12">The sequence shown here is derived from an EMBL/GenBank/DDBJ whole genome shotgun (WGS) entry which is preliminary data.</text>
</comment>
<evidence type="ECO:0000256" key="3">
    <source>
        <dbReference type="ARBA" id="ARBA00004947"/>
    </source>
</evidence>
<evidence type="ECO:0000256" key="10">
    <source>
        <dbReference type="RuleBase" id="RU366046"/>
    </source>
</evidence>
<dbReference type="NCBIfam" id="TIGR01179">
    <property type="entry name" value="galE"/>
    <property type="match status" value="1"/>
</dbReference>
<keyword evidence="7 10" id="KW-0520">NAD</keyword>
<reference evidence="12" key="1">
    <citation type="submission" date="2021-02" db="EMBL/GenBank/DDBJ databases">
        <title>Genome-Resolved Metagenomics of a Microbial Community Performing Photosynthetic Biological Nutrient Removal.</title>
        <authorList>
            <person name="Mcdaniel E.A."/>
        </authorList>
    </citation>
    <scope>NUCLEOTIDE SEQUENCE</scope>
    <source>
        <strain evidence="12">UWPOB_OBS1</strain>
    </source>
</reference>
<protein>
    <recommendedName>
        <fullName evidence="6 10">UDP-glucose 4-epimerase</fullName>
        <ecNumber evidence="5 10">5.1.3.2</ecNumber>
    </recommendedName>
</protein>
<dbReference type="Proteomes" id="UP000664277">
    <property type="component" value="Unassembled WGS sequence"/>
</dbReference>